<accession>A0A1W2DAV2</accession>
<gene>
    <name evidence="1" type="ORF">SAMN06295998_11251</name>
</gene>
<evidence type="ECO:0000313" key="2">
    <source>
        <dbReference type="Proteomes" id="UP000192330"/>
    </source>
</evidence>
<dbReference type="EMBL" id="FWYD01000012">
    <property type="protein sequence ID" value="SMC94585.1"/>
    <property type="molecule type" value="Genomic_DNA"/>
</dbReference>
<protein>
    <submittedName>
        <fullName evidence="1">Uncharacterized protein</fullName>
    </submittedName>
</protein>
<dbReference type="RefSeq" id="WP_084353621.1">
    <property type="nucleotide sequence ID" value="NZ_FWYD01000012.1"/>
</dbReference>
<sequence length="100" mass="10205">MKHLLKVAVGIAAAVALVGCVEDTGSSAGQPAVGSVNDLSSFEGARAGQSELGIQNLGYQPARTEGLTTYWLNPSTGACARIVTSDGRYSSVTMLPTSDC</sequence>
<dbReference type="PROSITE" id="PS51257">
    <property type="entry name" value="PROKAR_LIPOPROTEIN"/>
    <property type="match status" value="1"/>
</dbReference>
<dbReference type="Proteomes" id="UP000192330">
    <property type="component" value="Unassembled WGS sequence"/>
</dbReference>
<evidence type="ECO:0000313" key="1">
    <source>
        <dbReference type="EMBL" id="SMC94585.1"/>
    </source>
</evidence>
<dbReference type="STRING" id="1387277.SAMN06295998_11251"/>
<proteinExistence type="predicted"/>
<dbReference type="OrthoDB" id="594865at2"/>
<dbReference type="AlphaFoldDB" id="A0A1W2DAV2"/>
<reference evidence="1 2" key="1">
    <citation type="submission" date="2017-04" db="EMBL/GenBank/DDBJ databases">
        <authorList>
            <person name="Afonso C.L."/>
            <person name="Miller P.J."/>
            <person name="Scott M.A."/>
            <person name="Spackman E."/>
            <person name="Goraichik I."/>
            <person name="Dimitrov K.M."/>
            <person name="Suarez D.L."/>
            <person name="Swayne D.E."/>
        </authorList>
    </citation>
    <scope>NUCLEOTIDE SEQUENCE [LARGE SCALE GENOMIC DNA]</scope>
    <source>
        <strain evidence="1 2">CGMCC 1.12644</strain>
    </source>
</reference>
<organism evidence="1 2">
    <name type="scientific">Primorskyibacter flagellatus</name>
    <dbReference type="NCBI Taxonomy" id="1387277"/>
    <lineage>
        <taxon>Bacteria</taxon>
        <taxon>Pseudomonadati</taxon>
        <taxon>Pseudomonadota</taxon>
        <taxon>Alphaproteobacteria</taxon>
        <taxon>Rhodobacterales</taxon>
        <taxon>Roseobacteraceae</taxon>
        <taxon>Primorskyibacter</taxon>
    </lineage>
</organism>
<keyword evidence="2" id="KW-1185">Reference proteome</keyword>
<name>A0A1W2DAV2_9RHOB</name>